<dbReference type="SUPFAM" id="SSF48264">
    <property type="entry name" value="Cytochrome P450"/>
    <property type="match status" value="1"/>
</dbReference>
<evidence type="ECO:0000256" key="1">
    <source>
        <dbReference type="ARBA" id="ARBA00010617"/>
    </source>
</evidence>
<dbReference type="GO" id="GO:0016712">
    <property type="term" value="F:oxidoreductase activity, acting on paired donors, with incorporation or reduction of molecular oxygen, reduced flavin or flavoprotein as one donor, and incorporation of one atom of oxygen"/>
    <property type="evidence" value="ECO:0007669"/>
    <property type="project" value="TreeGrafter"/>
</dbReference>
<dbReference type="GO" id="GO:0005737">
    <property type="term" value="C:cytoplasm"/>
    <property type="evidence" value="ECO:0007669"/>
    <property type="project" value="TreeGrafter"/>
</dbReference>
<dbReference type="Proteomes" id="UP000678393">
    <property type="component" value="Unassembled WGS sequence"/>
</dbReference>
<protein>
    <recommendedName>
        <fullName evidence="6">Cytochrome P450</fullName>
    </recommendedName>
</protein>
<evidence type="ECO:0000313" key="4">
    <source>
        <dbReference type="EMBL" id="CAG5134288.1"/>
    </source>
</evidence>
<comment type="similarity">
    <text evidence="1">Belongs to the cytochrome P450 family.</text>
</comment>
<dbReference type="OrthoDB" id="6057686at2759"/>
<evidence type="ECO:0008006" key="6">
    <source>
        <dbReference type="Google" id="ProtNLM"/>
    </source>
</evidence>
<keyword evidence="2" id="KW-0479">Metal-binding</keyword>
<dbReference type="InterPro" id="IPR002401">
    <property type="entry name" value="Cyt_P450_E_grp-I"/>
</dbReference>
<feature type="non-terminal residue" evidence="4">
    <location>
        <position position="1"/>
    </location>
</feature>
<dbReference type="InterPro" id="IPR036396">
    <property type="entry name" value="Cyt_P450_sf"/>
</dbReference>
<evidence type="ECO:0000313" key="5">
    <source>
        <dbReference type="Proteomes" id="UP000678393"/>
    </source>
</evidence>
<dbReference type="GO" id="GO:0020037">
    <property type="term" value="F:heme binding"/>
    <property type="evidence" value="ECO:0007669"/>
    <property type="project" value="InterPro"/>
</dbReference>
<gene>
    <name evidence="4" type="ORF">CUNI_LOCUS19846</name>
</gene>
<dbReference type="GO" id="GO:0006082">
    <property type="term" value="P:organic acid metabolic process"/>
    <property type="evidence" value="ECO:0007669"/>
    <property type="project" value="TreeGrafter"/>
</dbReference>
<dbReference type="GO" id="GO:0008395">
    <property type="term" value="F:steroid hydroxylase activity"/>
    <property type="evidence" value="ECO:0007669"/>
    <property type="project" value="TreeGrafter"/>
</dbReference>
<dbReference type="GO" id="GO:0006805">
    <property type="term" value="P:xenobiotic metabolic process"/>
    <property type="evidence" value="ECO:0007669"/>
    <property type="project" value="TreeGrafter"/>
</dbReference>
<evidence type="ECO:0000256" key="3">
    <source>
        <dbReference type="ARBA" id="ARBA00023004"/>
    </source>
</evidence>
<dbReference type="InterPro" id="IPR050182">
    <property type="entry name" value="Cytochrome_P450_fam2"/>
</dbReference>
<dbReference type="InterPro" id="IPR001128">
    <property type="entry name" value="Cyt_P450"/>
</dbReference>
<evidence type="ECO:0000256" key="2">
    <source>
        <dbReference type="ARBA" id="ARBA00022723"/>
    </source>
</evidence>
<dbReference type="GO" id="GO:0005506">
    <property type="term" value="F:iron ion binding"/>
    <property type="evidence" value="ECO:0007669"/>
    <property type="project" value="InterPro"/>
</dbReference>
<feature type="non-terminal residue" evidence="4">
    <location>
        <position position="119"/>
    </location>
</feature>
<dbReference type="Gene3D" id="1.10.630.10">
    <property type="entry name" value="Cytochrome P450"/>
    <property type="match status" value="1"/>
</dbReference>
<name>A0A8S4A1N6_9EUPU</name>
<comment type="caution">
    <text evidence="4">The sequence shown here is derived from an EMBL/GenBank/DDBJ whole genome shotgun (WGS) entry which is preliminary data.</text>
</comment>
<keyword evidence="5" id="KW-1185">Reference proteome</keyword>
<keyword evidence="3" id="KW-0408">Iron</keyword>
<dbReference type="PANTHER" id="PTHR24300:SF403">
    <property type="entry name" value="CYTOCHROME P450 306A1"/>
    <property type="match status" value="1"/>
</dbReference>
<dbReference type="AlphaFoldDB" id="A0A8S4A1N6"/>
<reference evidence="4" key="1">
    <citation type="submission" date="2021-04" db="EMBL/GenBank/DDBJ databases">
        <authorList>
            <consortium name="Molecular Ecology Group"/>
        </authorList>
    </citation>
    <scope>NUCLEOTIDE SEQUENCE</scope>
</reference>
<dbReference type="Pfam" id="PF00067">
    <property type="entry name" value="p450"/>
    <property type="match status" value="1"/>
</dbReference>
<sequence length="119" mass="13841">NLTTRSSLTGIFLCLVNYPEVIITIQGEIDNHRSEMPYTEATILEGLRLISPVPLNAFRRASEDIDFEGMVIPKNALILINSWHFLHDENKWEDPWTFNPKRFLDDQGNLLPIDHPRRK</sequence>
<accession>A0A8S4A1N6</accession>
<dbReference type="EMBL" id="CAJHNH020007008">
    <property type="protein sequence ID" value="CAG5134288.1"/>
    <property type="molecule type" value="Genomic_DNA"/>
</dbReference>
<proteinExistence type="inferred from homology"/>
<organism evidence="4 5">
    <name type="scientific">Candidula unifasciata</name>
    <dbReference type="NCBI Taxonomy" id="100452"/>
    <lineage>
        <taxon>Eukaryota</taxon>
        <taxon>Metazoa</taxon>
        <taxon>Spiralia</taxon>
        <taxon>Lophotrochozoa</taxon>
        <taxon>Mollusca</taxon>
        <taxon>Gastropoda</taxon>
        <taxon>Heterobranchia</taxon>
        <taxon>Euthyneura</taxon>
        <taxon>Panpulmonata</taxon>
        <taxon>Eupulmonata</taxon>
        <taxon>Stylommatophora</taxon>
        <taxon>Helicina</taxon>
        <taxon>Helicoidea</taxon>
        <taxon>Geomitridae</taxon>
        <taxon>Candidula</taxon>
    </lineage>
</organism>
<dbReference type="PANTHER" id="PTHR24300">
    <property type="entry name" value="CYTOCHROME P450 508A4-RELATED"/>
    <property type="match status" value="1"/>
</dbReference>
<dbReference type="PRINTS" id="PR00463">
    <property type="entry name" value="EP450I"/>
</dbReference>